<dbReference type="Pfam" id="PF01594">
    <property type="entry name" value="AI-2E_transport"/>
    <property type="match status" value="1"/>
</dbReference>
<evidence type="ECO:0000256" key="6">
    <source>
        <dbReference type="ARBA" id="ARBA00022989"/>
    </source>
</evidence>
<name>A0A1T5CUX4_9FIRM</name>
<keyword evidence="5 8" id="KW-0812">Transmembrane</keyword>
<feature type="transmembrane region" description="Helical" evidence="8">
    <location>
        <begin position="159"/>
        <end position="185"/>
    </location>
</feature>
<dbReference type="GO" id="GO:0055085">
    <property type="term" value="P:transmembrane transport"/>
    <property type="evidence" value="ECO:0007669"/>
    <property type="project" value="TreeGrafter"/>
</dbReference>
<evidence type="ECO:0000256" key="7">
    <source>
        <dbReference type="ARBA" id="ARBA00023136"/>
    </source>
</evidence>
<protein>
    <submittedName>
        <fullName evidence="9">Predicted PurR-regulated permease PerM</fullName>
    </submittedName>
</protein>
<evidence type="ECO:0000256" key="1">
    <source>
        <dbReference type="ARBA" id="ARBA00004651"/>
    </source>
</evidence>
<reference evidence="10" key="1">
    <citation type="submission" date="2017-02" db="EMBL/GenBank/DDBJ databases">
        <authorList>
            <person name="Varghese N."/>
            <person name="Submissions S."/>
        </authorList>
    </citation>
    <scope>NUCLEOTIDE SEQUENCE [LARGE SCALE GENOMIC DNA]</scope>
    <source>
        <strain evidence="10">ATCC 35199</strain>
    </source>
</reference>
<evidence type="ECO:0000256" key="2">
    <source>
        <dbReference type="ARBA" id="ARBA00009773"/>
    </source>
</evidence>
<comment type="subcellular location">
    <subcellularLocation>
        <location evidence="1">Cell membrane</location>
        <topology evidence="1">Multi-pass membrane protein</topology>
    </subcellularLocation>
</comment>
<dbReference type="PANTHER" id="PTHR21716:SF53">
    <property type="entry name" value="PERMEASE PERM-RELATED"/>
    <property type="match status" value="1"/>
</dbReference>
<evidence type="ECO:0000256" key="8">
    <source>
        <dbReference type="SAM" id="Phobius"/>
    </source>
</evidence>
<keyword evidence="10" id="KW-1185">Reference proteome</keyword>
<feature type="transmembrane region" description="Helical" evidence="8">
    <location>
        <begin position="75"/>
        <end position="97"/>
    </location>
</feature>
<dbReference type="Proteomes" id="UP000243406">
    <property type="component" value="Unassembled WGS sequence"/>
</dbReference>
<feature type="transmembrane region" description="Helical" evidence="8">
    <location>
        <begin position="274"/>
        <end position="298"/>
    </location>
</feature>
<feature type="transmembrane region" description="Helical" evidence="8">
    <location>
        <begin position="30"/>
        <end position="54"/>
    </location>
</feature>
<evidence type="ECO:0000313" key="9">
    <source>
        <dbReference type="EMBL" id="SKB63177.1"/>
    </source>
</evidence>
<keyword evidence="3" id="KW-0813">Transport</keyword>
<keyword evidence="7 8" id="KW-0472">Membrane</keyword>
<feature type="transmembrane region" description="Helical" evidence="8">
    <location>
        <begin position="250"/>
        <end position="268"/>
    </location>
</feature>
<evidence type="ECO:0000256" key="5">
    <source>
        <dbReference type="ARBA" id="ARBA00022692"/>
    </source>
</evidence>
<feature type="transmembrane region" description="Helical" evidence="8">
    <location>
        <begin position="7"/>
        <end position="24"/>
    </location>
</feature>
<dbReference type="RefSeq" id="WP_079590149.1">
    <property type="nucleotide sequence ID" value="NZ_DAMBHZ010000021.1"/>
</dbReference>
<evidence type="ECO:0000256" key="3">
    <source>
        <dbReference type="ARBA" id="ARBA00022448"/>
    </source>
</evidence>
<sequence>MLFKKDNLNIFFILLVAFLMYKIVDNHKYFLGQLAVLWAILSPFFWAFATAYILNPLMVALEKLDNRITRPISLIIVYILFVGILTLAITIVTPVIVKNITEIIERLPSYIEATEKWISRQVLDYDLLEQLGINTYIFNNLDSIFNGAVDFLNLTLTGVVASIIGITSGVAKMLLGLVISVYLLADKEKFIRGIKKNLYAFLGRENADKTIDFGNEVNSIFTNFFVGKLIDSTIIGILCFIGLSLLKVRFALLLSIVVGIFNMIPYFGPFIGAVPAIVITLFYSPIQALWVTLFIFGLQQFDGIILGPKILGDKVGVSPFYIILAIMIGGGFFGPMGMLMGVPVLKSVFVLWDKILVNLLKKKNIEAV</sequence>
<dbReference type="AlphaFoldDB" id="A0A1T5CUX4"/>
<keyword evidence="4" id="KW-1003">Cell membrane</keyword>
<accession>A0A1T5CUX4</accession>
<gene>
    <name evidence="9" type="ORF">SAMN02745120_2363</name>
</gene>
<dbReference type="EMBL" id="FUYN01000006">
    <property type="protein sequence ID" value="SKB63177.1"/>
    <property type="molecule type" value="Genomic_DNA"/>
</dbReference>
<keyword evidence="6 8" id="KW-1133">Transmembrane helix</keyword>
<organism evidence="9 10">
    <name type="scientific">Acetoanaerobium noterae</name>
    <dbReference type="NCBI Taxonomy" id="745369"/>
    <lineage>
        <taxon>Bacteria</taxon>
        <taxon>Bacillati</taxon>
        <taxon>Bacillota</taxon>
        <taxon>Clostridia</taxon>
        <taxon>Peptostreptococcales</taxon>
        <taxon>Filifactoraceae</taxon>
        <taxon>Acetoanaerobium</taxon>
    </lineage>
</organism>
<evidence type="ECO:0000256" key="4">
    <source>
        <dbReference type="ARBA" id="ARBA00022475"/>
    </source>
</evidence>
<evidence type="ECO:0000313" key="10">
    <source>
        <dbReference type="Proteomes" id="UP000243406"/>
    </source>
</evidence>
<dbReference type="GO" id="GO:0005886">
    <property type="term" value="C:plasma membrane"/>
    <property type="evidence" value="ECO:0007669"/>
    <property type="project" value="UniProtKB-SubCell"/>
</dbReference>
<dbReference type="InterPro" id="IPR002549">
    <property type="entry name" value="AI-2E-like"/>
</dbReference>
<feature type="transmembrane region" description="Helical" evidence="8">
    <location>
        <begin position="319"/>
        <end position="342"/>
    </location>
</feature>
<dbReference type="PANTHER" id="PTHR21716">
    <property type="entry name" value="TRANSMEMBRANE PROTEIN"/>
    <property type="match status" value="1"/>
</dbReference>
<comment type="similarity">
    <text evidence="2">Belongs to the autoinducer-2 exporter (AI-2E) (TC 2.A.86) family.</text>
</comment>
<proteinExistence type="inferred from homology"/>